<proteinExistence type="inferred from homology"/>
<reference evidence="16" key="1">
    <citation type="submission" date="2021-04" db="EMBL/GenBank/DDBJ databases">
        <title>Draft genome sequence of Xylanibacillus composti strain K13.</title>
        <authorList>
            <person name="Uke A."/>
            <person name="Chhe C."/>
            <person name="Baramee S."/>
            <person name="Kosugi A."/>
        </authorList>
    </citation>
    <scope>NUCLEOTIDE SEQUENCE</scope>
    <source>
        <strain evidence="16">K13</strain>
    </source>
</reference>
<dbReference type="Pfam" id="PF13396">
    <property type="entry name" value="PLDc_N"/>
    <property type="match status" value="1"/>
</dbReference>
<dbReference type="RefSeq" id="WP_213413893.1">
    <property type="nucleotide sequence ID" value="NZ_BOVK01000069.1"/>
</dbReference>
<feature type="transmembrane region" description="Helical" evidence="13">
    <location>
        <begin position="6"/>
        <end position="27"/>
    </location>
</feature>
<dbReference type="CDD" id="cd09112">
    <property type="entry name" value="PLDc_CLS_2"/>
    <property type="match status" value="1"/>
</dbReference>
<keyword evidence="5 13" id="KW-0812">Transmembrane</keyword>
<evidence type="ECO:0000313" key="16">
    <source>
        <dbReference type="EMBL" id="GIQ71086.1"/>
    </source>
</evidence>
<accession>A0A8J4H7E0</accession>
<feature type="active site" evidence="13">
    <location>
        <position position="224"/>
    </location>
</feature>
<dbReference type="InterPro" id="IPR027379">
    <property type="entry name" value="CLS_N"/>
</dbReference>
<gene>
    <name evidence="16" type="primary">clsA</name>
    <name evidence="16" type="ORF">XYCOK13_39100</name>
</gene>
<dbReference type="InterPro" id="IPR001736">
    <property type="entry name" value="PLipase_D/transphosphatidylase"/>
</dbReference>
<evidence type="ECO:0000256" key="10">
    <source>
        <dbReference type="ARBA" id="ARBA00023209"/>
    </source>
</evidence>
<keyword evidence="2 13" id="KW-1003">Cell membrane</keyword>
<dbReference type="Proteomes" id="UP000677918">
    <property type="component" value="Unassembled WGS sequence"/>
</dbReference>
<dbReference type="FunFam" id="3.30.870.10:FF:000021">
    <property type="entry name" value="Cardiolipin synthase"/>
    <property type="match status" value="1"/>
</dbReference>
<feature type="active site" evidence="13">
    <location>
        <position position="229"/>
    </location>
</feature>
<dbReference type="NCBIfam" id="TIGR04265">
    <property type="entry name" value="bac_cardiolipin"/>
    <property type="match status" value="1"/>
</dbReference>
<dbReference type="PANTHER" id="PTHR21248:SF22">
    <property type="entry name" value="PHOSPHOLIPASE D"/>
    <property type="match status" value="1"/>
</dbReference>
<keyword evidence="4 13" id="KW-0808">Transferase</keyword>
<comment type="catalytic activity">
    <reaction evidence="13">
        <text>2 a 1,2-diacyl-sn-glycero-3-phospho-(1'-sn-glycerol) = a cardiolipin + glycerol</text>
        <dbReference type="Rhea" id="RHEA:31451"/>
        <dbReference type="ChEBI" id="CHEBI:17754"/>
        <dbReference type="ChEBI" id="CHEBI:62237"/>
        <dbReference type="ChEBI" id="CHEBI:64716"/>
    </reaction>
</comment>
<evidence type="ECO:0000256" key="9">
    <source>
        <dbReference type="ARBA" id="ARBA00023136"/>
    </source>
</evidence>
<evidence type="ECO:0000256" key="2">
    <source>
        <dbReference type="ARBA" id="ARBA00022475"/>
    </source>
</evidence>
<keyword evidence="6" id="KW-0677">Repeat</keyword>
<evidence type="ECO:0000313" key="17">
    <source>
        <dbReference type="Proteomes" id="UP000677918"/>
    </source>
</evidence>
<dbReference type="GO" id="GO:0005886">
    <property type="term" value="C:plasma membrane"/>
    <property type="evidence" value="ECO:0007669"/>
    <property type="project" value="UniProtKB-SubCell"/>
</dbReference>
<name>A0A8J4H7E0_9BACL</name>
<feature type="active site" evidence="13">
    <location>
        <position position="406"/>
    </location>
</feature>
<feature type="domain" description="PLD phosphodiesterase" evidence="15">
    <location>
        <begin position="217"/>
        <end position="244"/>
    </location>
</feature>
<evidence type="ECO:0000256" key="4">
    <source>
        <dbReference type="ARBA" id="ARBA00022679"/>
    </source>
</evidence>
<dbReference type="InterPro" id="IPR030874">
    <property type="entry name" value="Cardiolipin_synth_Firmi"/>
</dbReference>
<evidence type="ECO:0000256" key="1">
    <source>
        <dbReference type="ARBA" id="ARBA00004651"/>
    </source>
</evidence>
<dbReference type="SUPFAM" id="SSF56024">
    <property type="entry name" value="Phospholipase D/nuclease"/>
    <property type="match status" value="2"/>
</dbReference>
<dbReference type="InterPro" id="IPR025202">
    <property type="entry name" value="PLD-like_dom"/>
</dbReference>
<keyword evidence="9 13" id="KW-0472">Membrane</keyword>
<evidence type="ECO:0000256" key="5">
    <source>
        <dbReference type="ARBA" id="ARBA00022692"/>
    </source>
</evidence>
<feature type="transmembrane region" description="Helical" evidence="13">
    <location>
        <begin position="34"/>
        <end position="56"/>
    </location>
</feature>
<keyword evidence="11 13" id="KW-1208">Phospholipid metabolism</keyword>
<dbReference type="Gene3D" id="3.30.870.10">
    <property type="entry name" value="Endonuclease Chain A"/>
    <property type="match status" value="2"/>
</dbReference>
<dbReference type="HAMAP" id="MF_01916">
    <property type="entry name" value="Cardiolipin_synth_Cls"/>
    <property type="match status" value="1"/>
</dbReference>
<comment type="function">
    <text evidence="12 13">Catalyzes the reversible phosphatidyl group transfer from one phosphatidylglycerol molecule to another to form cardiolipin (CL) (diphosphatidylglycerol) and glycerol.</text>
</comment>
<organism evidence="16 17">
    <name type="scientific">Xylanibacillus composti</name>
    <dbReference type="NCBI Taxonomy" id="1572762"/>
    <lineage>
        <taxon>Bacteria</taxon>
        <taxon>Bacillati</taxon>
        <taxon>Bacillota</taxon>
        <taxon>Bacilli</taxon>
        <taxon>Bacillales</taxon>
        <taxon>Paenibacillaceae</taxon>
        <taxon>Xylanibacillus</taxon>
    </lineage>
</organism>
<feature type="domain" description="PLD phosphodiesterase" evidence="15">
    <location>
        <begin position="394"/>
        <end position="421"/>
    </location>
</feature>
<keyword evidence="8 13" id="KW-0443">Lipid metabolism</keyword>
<evidence type="ECO:0000256" key="7">
    <source>
        <dbReference type="ARBA" id="ARBA00022989"/>
    </source>
</evidence>
<feature type="active site" evidence="13">
    <location>
        <position position="401"/>
    </location>
</feature>
<dbReference type="CDD" id="cd09110">
    <property type="entry name" value="PLDc_CLS_1"/>
    <property type="match status" value="1"/>
</dbReference>
<comment type="subcellular location">
    <subcellularLocation>
        <location evidence="1 13">Cell membrane</location>
        <topology evidence="1 13">Multi-pass membrane protein</topology>
    </subcellularLocation>
</comment>
<dbReference type="Pfam" id="PF13091">
    <property type="entry name" value="PLDc_2"/>
    <property type="match status" value="2"/>
</dbReference>
<dbReference type="EMBL" id="BOVK01000069">
    <property type="protein sequence ID" value="GIQ71086.1"/>
    <property type="molecule type" value="Genomic_DNA"/>
</dbReference>
<dbReference type="EC" id="2.7.8.-" evidence="13 14"/>
<feature type="active site" evidence="13">
    <location>
        <position position="399"/>
    </location>
</feature>
<keyword evidence="10 13" id="KW-0594">Phospholipid biosynthesis</keyword>
<dbReference type="AlphaFoldDB" id="A0A8J4H7E0"/>
<evidence type="ECO:0000256" key="14">
    <source>
        <dbReference type="NCBIfam" id="TIGR04265"/>
    </source>
</evidence>
<dbReference type="SMART" id="SM00155">
    <property type="entry name" value="PLDc"/>
    <property type="match status" value="2"/>
</dbReference>
<dbReference type="PROSITE" id="PS50035">
    <property type="entry name" value="PLD"/>
    <property type="match status" value="2"/>
</dbReference>
<evidence type="ECO:0000256" key="12">
    <source>
        <dbReference type="ARBA" id="ARBA00057569"/>
    </source>
</evidence>
<keyword evidence="3 13" id="KW-0444">Lipid biosynthesis</keyword>
<dbReference type="InterPro" id="IPR022924">
    <property type="entry name" value="Cardiolipin_synthase"/>
</dbReference>
<evidence type="ECO:0000256" key="6">
    <source>
        <dbReference type="ARBA" id="ARBA00022737"/>
    </source>
</evidence>
<keyword evidence="7 13" id="KW-1133">Transmembrane helix</keyword>
<evidence type="ECO:0000256" key="11">
    <source>
        <dbReference type="ARBA" id="ARBA00023264"/>
    </source>
</evidence>
<dbReference type="GO" id="GO:0008808">
    <property type="term" value="F:cardiolipin synthase activity"/>
    <property type="evidence" value="ECO:0007669"/>
    <property type="project" value="UniProtKB-UniRule"/>
</dbReference>
<dbReference type="PANTHER" id="PTHR21248">
    <property type="entry name" value="CARDIOLIPIN SYNTHASE"/>
    <property type="match status" value="1"/>
</dbReference>
<sequence length="481" mass="54433">MHVDVLTTLSSLIFAVNMLLAVAVIFLERRNVGATWAWLMVLFLLPGVGFVVYMLLGQNLSRRKIYKLTEENVKVFQDALAKQREDLPIYRFSDAETAAYRDLIHMNLASGKSLYTQDNTVQIYTEGSAKFAALKDAISSAGHHIHLLYYIWRNDDLGRSLVRMLVEKAREGVQVRVLVDDVGSSALPRSFWRELQVAGGMVAAFFPSRVPYLNMRVNYRNHRKLAIIDGKVGFIGGFNVGDEYLGLTERFGFWRDTHLRVEGSAVHQMQAQFLLDWTLASDKQLLSDDTYFPEAERRGAVGLQVLVSGPNNAEEQIRNAYIKMINSAKRNVLIQTPYFIPDESLFTALKMAALSGVDVQMMLPSKPDRKLVYWASISYLDELLEAGVTCYLYEKGFLHAKTIVVDGKVATVGTANVDIRSFKLNFEVNALIFDSQKAGELERIFMDDLEHCRILTLAAYKERPLSQRFMESCARLLSPIL</sequence>
<evidence type="ECO:0000256" key="13">
    <source>
        <dbReference type="HAMAP-Rule" id="MF_01916"/>
    </source>
</evidence>
<feature type="active site" evidence="13">
    <location>
        <position position="222"/>
    </location>
</feature>
<protein>
    <recommendedName>
        <fullName evidence="13 14">Cardiolipin synthase</fullName>
        <shortName evidence="13">CL synthase</shortName>
        <ecNumber evidence="13 14">2.7.8.-</ecNumber>
    </recommendedName>
</protein>
<evidence type="ECO:0000256" key="8">
    <source>
        <dbReference type="ARBA" id="ARBA00023098"/>
    </source>
</evidence>
<dbReference type="GO" id="GO:0032049">
    <property type="term" value="P:cardiolipin biosynthetic process"/>
    <property type="evidence" value="ECO:0007669"/>
    <property type="project" value="UniProtKB-UniRule"/>
</dbReference>
<comment type="caution">
    <text evidence="16">The sequence shown here is derived from an EMBL/GenBank/DDBJ whole genome shotgun (WGS) entry which is preliminary data.</text>
</comment>
<evidence type="ECO:0000259" key="15">
    <source>
        <dbReference type="PROSITE" id="PS50035"/>
    </source>
</evidence>
<dbReference type="FunFam" id="3.30.870.10:FF:000014">
    <property type="entry name" value="Cardiolipin synthase"/>
    <property type="match status" value="1"/>
</dbReference>
<comment type="similarity">
    <text evidence="13">Belongs to the phospholipase D family. Cardiolipin synthase subfamily.</text>
</comment>
<evidence type="ECO:0000256" key="3">
    <source>
        <dbReference type="ARBA" id="ARBA00022516"/>
    </source>
</evidence>
<keyword evidence="17" id="KW-1185">Reference proteome</keyword>